<sequence>MSQENNLPLRARSPSDCDEHVFADVLIPGKLQLIHPDNLLDGNDLEFSENITPNPLFTAPVLKRQHAITPSLEYDDADSICPEGYPSFPLPFDEPCKVDVSNFENEKWSDLEKAEKLKKE</sequence>
<evidence type="ECO:0000313" key="1">
    <source>
        <dbReference type="EMBL" id="QHT22963.1"/>
    </source>
</evidence>
<reference evidence="1" key="1">
    <citation type="journal article" date="2020" name="Nature">
        <title>Giant virus diversity and host interactions through global metagenomics.</title>
        <authorList>
            <person name="Schulz F."/>
            <person name="Roux S."/>
            <person name="Paez-Espino D."/>
            <person name="Jungbluth S."/>
            <person name="Walsh D.A."/>
            <person name="Denef V.J."/>
            <person name="McMahon K.D."/>
            <person name="Konstantinidis K.T."/>
            <person name="Eloe-Fadrosh E.A."/>
            <person name="Kyrpides N.C."/>
            <person name="Woyke T."/>
        </authorList>
    </citation>
    <scope>NUCLEOTIDE SEQUENCE</scope>
    <source>
        <strain evidence="1">GVMAG-M-3300023179-114</strain>
    </source>
</reference>
<accession>A0A6C0E370</accession>
<dbReference type="AlphaFoldDB" id="A0A6C0E370"/>
<dbReference type="EMBL" id="MN739722">
    <property type="protein sequence ID" value="QHT22963.1"/>
    <property type="molecule type" value="Genomic_DNA"/>
</dbReference>
<protein>
    <submittedName>
        <fullName evidence="1">Uncharacterized protein</fullName>
    </submittedName>
</protein>
<organism evidence="1">
    <name type="scientific">viral metagenome</name>
    <dbReference type="NCBI Taxonomy" id="1070528"/>
    <lineage>
        <taxon>unclassified sequences</taxon>
        <taxon>metagenomes</taxon>
        <taxon>organismal metagenomes</taxon>
    </lineage>
</organism>
<name>A0A6C0E370_9ZZZZ</name>
<proteinExistence type="predicted"/>